<proteinExistence type="predicted"/>
<dbReference type="OrthoDB" id="3795015at2759"/>
<organism evidence="2 3">
    <name type="scientific">Sporormia fimetaria CBS 119925</name>
    <dbReference type="NCBI Taxonomy" id="1340428"/>
    <lineage>
        <taxon>Eukaryota</taxon>
        <taxon>Fungi</taxon>
        <taxon>Dikarya</taxon>
        <taxon>Ascomycota</taxon>
        <taxon>Pezizomycotina</taxon>
        <taxon>Dothideomycetes</taxon>
        <taxon>Pleosporomycetidae</taxon>
        <taxon>Pleosporales</taxon>
        <taxon>Sporormiaceae</taxon>
        <taxon>Sporormia</taxon>
    </lineage>
</organism>
<dbReference type="AlphaFoldDB" id="A0A6A6VFN6"/>
<keyword evidence="3" id="KW-1185">Reference proteome</keyword>
<evidence type="ECO:0000256" key="1">
    <source>
        <dbReference type="SAM" id="SignalP"/>
    </source>
</evidence>
<feature type="chain" id="PRO_5025638991" evidence="1">
    <location>
        <begin position="24"/>
        <end position="140"/>
    </location>
</feature>
<protein>
    <submittedName>
        <fullName evidence="2">Uncharacterized protein</fullName>
    </submittedName>
</protein>
<evidence type="ECO:0000313" key="2">
    <source>
        <dbReference type="EMBL" id="KAF2749043.1"/>
    </source>
</evidence>
<keyword evidence="1" id="KW-0732">Signal</keyword>
<sequence length="140" mass="14927">MTRAMDSCVRVALAFLFSFSVYGIPNRQPLDQQQHLITAPPDPIATSCPNSNALRRQESCEFGGCGGRCLSQGAFCCGPAGTAVTSPFWVCDNGACITSVRGTTGIVDCYDPDNPGATTQSCLDNVPTTTCKPTDRCYTW</sequence>
<evidence type="ECO:0000313" key="3">
    <source>
        <dbReference type="Proteomes" id="UP000799440"/>
    </source>
</evidence>
<gene>
    <name evidence="2" type="ORF">M011DRAFT_466159</name>
</gene>
<dbReference type="Proteomes" id="UP000799440">
    <property type="component" value="Unassembled WGS sequence"/>
</dbReference>
<dbReference type="EMBL" id="MU006567">
    <property type="protein sequence ID" value="KAF2749043.1"/>
    <property type="molecule type" value="Genomic_DNA"/>
</dbReference>
<name>A0A6A6VFN6_9PLEO</name>
<feature type="signal peptide" evidence="1">
    <location>
        <begin position="1"/>
        <end position="23"/>
    </location>
</feature>
<reference evidence="2" key="1">
    <citation type="journal article" date="2020" name="Stud. Mycol.">
        <title>101 Dothideomycetes genomes: a test case for predicting lifestyles and emergence of pathogens.</title>
        <authorList>
            <person name="Haridas S."/>
            <person name="Albert R."/>
            <person name="Binder M."/>
            <person name="Bloem J."/>
            <person name="Labutti K."/>
            <person name="Salamov A."/>
            <person name="Andreopoulos B."/>
            <person name="Baker S."/>
            <person name="Barry K."/>
            <person name="Bills G."/>
            <person name="Bluhm B."/>
            <person name="Cannon C."/>
            <person name="Castanera R."/>
            <person name="Culley D."/>
            <person name="Daum C."/>
            <person name="Ezra D."/>
            <person name="Gonzalez J."/>
            <person name="Henrissat B."/>
            <person name="Kuo A."/>
            <person name="Liang C."/>
            <person name="Lipzen A."/>
            <person name="Lutzoni F."/>
            <person name="Magnuson J."/>
            <person name="Mondo S."/>
            <person name="Nolan M."/>
            <person name="Ohm R."/>
            <person name="Pangilinan J."/>
            <person name="Park H.-J."/>
            <person name="Ramirez L."/>
            <person name="Alfaro M."/>
            <person name="Sun H."/>
            <person name="Tritt A."/>
            <person name="Yoshinaga Y."/>
            <person name="Zwiers L.-H."/>
            <person name="Turgeon B."/>
            <person name="Goodwin S."/>
            <person name="Spatafora J."/>
            <person name="Crous P."/>
            <person name="Grigoriev I."/>
        </authorList>
    </citation>
    <scope>NUCLEOTIDE SEQUENCE</scope>
    <source>
        <strain evidence="2">CBS 119925</strain>
    </source>
</reference>
<accession>A0A6A6VFN6</accession>